<protein>
    <submittedName>
        <fullName evidence="2">Uncharacterized protein</fullName>
    </submittedName>
</protein>
<organism evidence="2 3">
    <name type="scientific">Araneus ventricosus</name>
    <name type="common">Orbweaver spider</name>
    <name type="synonym">Epeira ventricosa</name>
    <dbReference type="NCBI Taxonomy" id="182803"/>
    <lineage>
        <taxon>Eukaryota</taxon>
        <taxon>Metazoa</taxon>
        <taxon>Ecdysozoa</taxon>
        <taxon>Arthropoda</taxon>
        <taxon>Chelicerata</taxon>
        <taxon>Arachnida</taxon>
        <taxon>Araneae</taxon>
        <taxon>Araneomorphae</taxon>
        <taxon>Entelegynae</taxon>
        <taxon>Araneoidea</taxon>
        <taxon>Araneidae</taxon>
        <taxon>Araneus</taxon>
    </lineage>
</organism>
<name>A0A4Y2RU25_ARAVE</name>
<feature type="compositionally biased region" description="Basic and acidic residues" evidence="1">
    <location>
        <begin position="15"/>
        <end position="33"/>
    </location>
</feature>
<gene>
    <name evidence="2" type="ORF">AVEN_50441_1</name>
</gene>
<keyword evidence="3" id="KW-1185">Reference proteome</keyword>
<evidence type="ECO:0000313" key="2">
    <source>
        <dbReference type="EMBL" id="GBN79231.1"/>
    </source>
</evidence>
<dbReference type="EMBL" id="BGPR01147486">
    <property type="protein sequence ID" value="GBN79231.1"/>
    <property type="molecule type" value="Genomic_DNA"/>
</dbReference>
<reference evidence="2 3" key="1">
    <citation type="journal article" date="2019" name="Sci. Rep.">
        <title>Orb-weaving spider Araneus ventricosus genome elucidates the spidroin gene catalogue.</title>
        <authorList>
            <person name="Kono N."/>
            <person name="Nakamura H."/>
            <person name="Ohtoshi R."/>
            <person name="Moran D.A.P."/>
            <person name="Shinohara A."/>
            <person name="Yoshida Y."/>
            <person name="Fujiwara M."/>
            <person name="Mori M."/>
            <person name="Tomita M."/>
            <person name="Arakawa K."/>
        </authorList>
    </citation>
    <scope>NUCLEOTIDE SEQUENCE [LARGE SCALE GENOMIC DNA]</scope>
</reference>
<dbReference type="AlphaFoldDB" id="A0A4Y2RU25"/>
<feature type="region of interest" description="Disordered" evidence="1">
    <location>
        <begin position="1"/>
        <end position="48"/>
    </location>
</feature>
<evidence type="ECO:0000256" key="1">
    <source>
        <dbReference type="SAM" id="MobiDB-lite"/>
    </source>
</evidence>
<proteinExistence type="predicted"/>
<dbReference type="Proteomes" id="UP000499080">
    <property type="component" value="Unassembled WGS sequence"/>
</dbReference>
<evidence type="ECO:0000313" key="3">
    <source>
        <dbReference type="Proteomes" id="UP000499080"/>
    </source>
</evidence>
<sequence>MKPTSGSSDVSFAERIADPDLIKERPDRSDQNESAKGTNRESGMMNPRSAFVPFNNSFLLVRNRAESIESVRDESTWNLIRESELDSLTIPRIMNYDSDSESIYNFRENYYNI</sequence>
<accession>A0A4Y2RU25</accession>
<feature type="compositionally biased region" description="Polar residues" evidence="1">
    <location>
        <begin position="1"/>
        <end position="10"/>
    </location>
</feature>
<comment type="caution">
    <text evidence="2">The sequence shown here is derived from an EMBL/GenBank/DDBJ whole genome shotgun (WGS) entry which is preliminary data.</text>
</comment>